<protein>
    <recommendedName>
        <fullName evidence="5">Secreted protein</fullName>
    </recommendedName>
</protein>
<reference evidence="3" key="2">
    <citation type="submission" date="2022-06" db="UniProtKB">
        <authorList>
            <consortium name="EnsemblMetazoa"/>
        </authorList>
    </citation>
    <scope>IDENTIFICATION</scope>
    <source>
        <strain evidence="3">DF5081</strain>
    </source>
</reference>
<feature type="signal peptide" evidence="2">
    <location>
        <begin position="1"/>
        <end position="17"/>
    </location>
</feature>
<keyword evidence="4" id="KW-1185">Reference proteome</keyword>
<organism evidence="3 4">
    <name type="scientific">Caenorhabditis japonica</name>
    <dbReference type="NCBI Taxonomy" id="281687"/>
    <lineage>
        <taxon>Eukaryota</taxon>
        <taxon>Metazoa</taxon>
        <taxon>Ecdysozoa</taxon>
        <taxon>Nematoda</taxon>
        <taxon>Chromadorea</taxon>
        <taxon>Rhabditida</taxon>
        <taxon>Rhabditina</taxon>
        <taxon>Rhabditomorpha</taxon>
        <taxon>Rhabditoidea</taxon>
        <taxon>Rhabditidae</taxon>
        <taxon>Peloderinae</taxon>
        <taxon>Caenorhabditis</taxon>
    </lineage>
</organism>
<dbReference type="EnsemblMetazoa" id="CJA21454.1">
    <property type="protein sequence ID" value="CJA21454.1"/>
    <property type="gene ID" value="WBGene00177026"/>
</dbReference>
<keyword evidence="2" id="KW-0732">Signal</keyword>
<reference evidence="4" key="1">
    <citation type="submission" date="2010-08" db="EMBL/GenBank/DDBJ databases">
        <authorList>
            <consortium name="Caenorhabditis japonica Sequencing Consortium"/>
            <person name="Wilson R.K."/>
        </authorList>
    </citation>
    <scope>NUCLEOTIDE SEQUENCE [LARGE SCALE GENOMIC DNA]</scope>
    <source>
        <strain evidence="4">DF5081</strain>
    </source>
</reference>
<feature type="compositionally biased region" description="Acidic residues" evidence="1">
    <location>
        <begin position="45"/>
        <end position="57"/>
    </location>
</feature>
<proteinExistence type="predicted"/>
<sequence length="66" mass="7329">MNLYLRFFSLLVCSTRALSCQCAAPLIDRKVAGGPFIRDPAGMQEIDDDDDDDDDADEKTTLHLIP</sequence>
<evidence type="ECO:0008006" key="5">
    <source>
        <dbReference type="Google" id="ProtNLM"/>
    </source>
</evidence>
<dbReference type="AlphaFoldDB" id="A0A8R1E740"/>
<feature type="chain" id="PRO_5035817251" description="Secreted protein" evidence="2">
    <location>
        <begin position="18"/>
        <end position="66"/>
    </location>
</feature>
<evidence type="ECO:0000313" key="4">
    <source>
        <dbReference type="Proteomes" id="UP000005237"/>
    </source>
</evidence>
<evidence type="ECO:0000256" key="1">
    <source>
        <dbReference type="SAM" id="MobiDB-lite"/>
    </source>
</evidence>
<evidence type="ECO:0000256" key="2">
    <source>
        <dbReference type="SAM" id="SignalP"/>
    </source>
</evidence>
<accession>A0A8R1E740</accession>
<evidence type="ECO:0000313" key="3">
    <source>
        <dbReference type="EnsemblMetazoa" id="CJA21454.1"/>
    </source>
</evidence>
<name>A0A8R1E740_CAEJA</name>
<dbReference type="Proteomes" id="UP000005237">
    <property type="component" value="Unassembled WGS sequence"/>
</dbReference>
<feature type="region of interest" description="Disordered" evidence="1">
    <location>
        <begin position="36"/>
        <end position="66"/>
    </location>
</feature>